<protein>
    <submittedName>
        <fullName evidence="2">Uncharacterized protein</fullName>
    </submittedName>
</protein>
<sequence>MLFASPFLRKTKTKTKTRAKLQEQKQPQTQPQPQPQTQTGISDRQQRRLDERAKRRAIAQQSVWKRMDDSLATLMDE</sequence>
<accession>A0AAV9UN33</accession>
<gene>
    <name evidence="2" type="ORF">TWF730_010229</name>
</gene>
<evidence type="ECO:0000313" key="2">
    <source>
        <dbReference type="EMBL" id="KAK6345886.1"/>
    </source>
</evidence>
<evidence type="ECO:0000256" key="1">
    <source>
        <dbReference type="SAM" id="MobiDB-lite"/>
    </source>
</evidence>
<proteinExistence type="predicted"/>
<feature type="compositionally biased region" description="Basic residues" evidence="1">
    <location>
        <begin position="9"/>
        <end position="19"/>
    </location>
</feature>
<feature type="compositionally biased region" description="Basic and acidic residues" evidence="1">
    <location>
        <begin position="44"/>
        <end position="53"/>
    </location>
</feature>
<keyword evidence="3" id="KW-1185">Reference proteome</keyword>
<comment type="caution">
    <text evidence="2">The sequence shown here is derived from an EMBL/GenBank/DDBJ whole genome shotgun (WGS) entry which is preliminary data.</text>
</comment>
<reference evidence="2 3" key="1">
    <citation type="submission" date="2019-10" db="EMBL/GenBank/DDBJ databases">
        <authorList>
            <person name="Palmer J.M."/>
        </authorList>
    </citation>
    <scope>NUCLEOTIDE SEQUENCE [LARGE SCALE GENOMIC DNA]</scope>
    <source>
        <strain evidence="2 3">TWF730</strain>
    </source>
</reference>
<dbReference type="AlphaFoldDB" id="A0AAV9UN33"/>
<name>A0AAV9UN33_9PEZI</name>
<feature type="compositionally biased region" description="Low complexity" evidence="1">
    <location>
        <begin position="24"/>
        <end position="39"/>
    </location>
</feature>
<feature type="region of interest" description="Disordered" evidence="1">
    <location>
        <begin position="1"/>
        <end position="60"/>
    </location>
</feature>
<organism evidence="2 3">
    <name type="scientific">Orbilia blumenaviensis</name>
    <dbReference type="NCBI Taxonomy" id="1796055"/>
    <lineage>
        <taxon>Eukaryota</taxon>
        <taxon>Fungi</taxon>
        <taxon>Dikarya</taxon>
        <taxon>Ascomycota</taxon>
        <taxon>Pezizomycotina</taxon>
        <taxon>Orbiliomycetes</taxon>
        <taxon>Orbiliales</taxon>
        <taxon>Orbiliaceae</taxon>
        <taxon>Orbilia</taxon>
    </lineage>
</organism>
<dbReference type="EMBL" id="JAVHNS010000008">
    <property type="protein sequence ID" value="KAK6345886.1"/>
    <property type="molecule type" value="Genomic_DNA"/>
</dbReference>
<dbReference type="Proteomes" id="UP001373714">
    <property type="component" value="Unassembled WGS sequence"/>
</dbReference>
<evidence type="ECO:0000313" key="3">
    <source>
        <dbReference type="Proteomes" id="UP001373714"/>
    </source>
</evidence>